<evidence type="ECO:0000313" key="8">
    <source>
        <dbReference type="Proteomes" id="UP001243364"/>
    </source>
</evidence>
<dbReference type="InterPro" id="IPR000064">
    <property type="entry name" value="NLP_P60_dom"/>
</dbReference>
<evidence type="ECO:0000256" key="1">
    <source>
        <dbReference type="ARBA" id="ARBA00007074"/>
    </source>
</evidence>
<evidence type="ECO:0000256" key="3">
    <source>
        <dbReference type="ARBA" id="ARBA00022801"/>
    </source>
</evidence>
<dbReference type="PANTHER" id="PTHR47359:SF3">
    <property type="entry name" value="NLP_P60 DOMAIN-CONTAINING PROTEIN-RELATED"/>
    <property type="match status" value="1"/>
</dbReference>
<evidence type="ECO:0000313" key="7">
    <source>
        <dbReference type="EMBL" id="MDQ0681439.1"/>
    </source>
</evidence>
<dbReference type="Proteomes" id="UP001243364">
    <property type="component" value="Unassembled WGS sequence"/>
</dbReference>
<keyword evidence="2" id="KW-0645">Protease</keyword>
<dbReference type="EMBL" id="JAUSYA010000001">
    <property type="protein sequence ID" value="MDQ0681439.1"/>
    <property type="molecule type" value="Genomic_DNA"/>
</dbReference>
<dbReference type="SUPFAM" id="SSF54001">
    <property type="entry name" value="Cysteine proteinases"/>
    <property type="match status" value="1"/>
</dbReference>
<proteinExistence type="inferred from homology"/>
<dbReference type="Pfam" id="PF00877">
    <property type="entry name" value="NLPC_P60"/>
    <property type="match status" value="1"/>
</dbReference>
<dbReference type="InterPro" id="IPR038765">
    <property type="entry name" value="Papain-like_cys_pep_sf"/>
</dbReference>
<dbReference type="RefSeq" id="WP_307039476.1">
    <property type="nucleotide sequence ID" value="NZ_JAUSYA010000001.1"/>
</dbReference>
<evidence type="ECO:0000256" key="4">
    <source>
        <dbReference type="ARBA" id="ARBA00022807"/>
    </source>
</evidence>
<dbReference type="Gene3D" id="3.90.1720.10">
    <property type="entry name" value="endopeptidase domain like (from Nostoc punctiforme)"/>
    <property type="match status" value="1"/>
</dbReference>
<dbReference type="PANTHER" id="PTHR47359">
    <property type="entry name" value="PEPTIDOGLYCAN DL-ENDOPEPTIDASE CWLO"/>
    <property type="match status" value="1"/>
</dbReference>
<accession>A0ABU0PSR8</accession>
<feature type="chain" id="PRO_5046393149" evidence="5">
    <location>
        <begin position="31"/>
        <end position="505"/>
    </location>
</feature>
<dbReference type="GO" id="GO:0016787">
    <property type="term" value="F:hydrolase activity"/>
    <property type="evidence" value="ECO:0007669"/>
    <property type="project" value="UniProtKB-KW"/>
</dbReference>
<reference evidence="7 8" key="1">
    <citation type="submission" date="2023-07" db="EMBL/GenBank/DDBJ databases">
        <title>Comparative genomics of wheat-associated soil bacteria to identify genetic determinants of phenazine resistance.</title>
        <authorList>
            <person name="Mouncey N."/>
        </authorList>
    </citation>
    <scope>NUCLEOTIDE SEQUENCE [LARGE SCALE GENOMIC DNA]</scope>
    <source>
        <strain evidence="7 8">W4I19-2</strain>
    </source>
</reference>
<name>A0ABU0PSR8_STRAH</name>
<comment type="similarity">
    <text evidence="1">Belongs to the peptidase C40 family.</text>
</comment>
<dbReference type="PROSITE" id="PS51935">
    <property type="entry name" value="NLPC_P60"/>
    <property type="match status" value="1"/>
</dbReference>
<keyword evidence="4" id="KW-0788">Thiol protease</keyword>
<evidence type="ECO:0000256" key="2">
    <source>
        <dbReference type="ARBA" id="ARBA00022670"/>
    </source>
</evidence>
<keyword evidence="8" id="KW-1185">Reference proteome</keyword>
<evidence type="ECO:0000256" key="5">
    <source>
        <dbReference type="SAM" id="SignalP"/>
    </source>
</evidence>
<keyword evidence="5" id="KW-0732">Signal</keyword>
<sequence length="505" mass="53398">MRTLRRGAGLVALMVTALLLALLPTTAAQAAGTGEQNWCAVQGIASPEAHRAIDAACAEWRARTVYTWGGGHGPAPGQSYGTWDLSSPSHFEETALDPQTRGFDCSGFARWAWSRAAGYDILGGGTAWDMYVNGGRKYQQVHGAGGGKPAVSDMQPGDLVYTAVGGQVKDITHMMIYLGGGYVVEAYQSQLPIRVIDINSRISDNRLVGVSRMPQGSPFTEPTGYDGTLQVTWGTDVAVRQHPNRSAGQVTRLSGPDIVYAKCQQRGERVTAEGYTNDAWTYLSNRGGWISNIFLRGPAWLPEVPTCSGSDYDAQIGPGGGGNATQGGAYGTWGTDVALRSQPSTVNGTTVARLAGPTSVAVSCQMHAQSVTSEGYTNDAWSYLPQYGAWITNIYLKGDAWLAGVPACDGRGTATPVGAHAYSTWGTGVTIRSTPSAGAGVVTRLSGPTGVAVSCQKHAESVTAEGYTNDTWSYLPEYQGWVSNIYMKGDAWLNGVRNCVIPGVS</sequence>
<keyword evidence="3 7" id="KW-0378">Hydrolase</keyword>
<feature type="domain" description="NlpC/P60" evidence="6">
    <location>
        <begin position="46"/>
        <end position="214"/>
    </location>
</feature>
<comment type="caution">
    <text evidence="7">The sequence shown here is derived from an EMBL/GenBank/DDBJ whole genome shotgun (WGS) entry which is preliminary data.</text>
</comment>
<dbReference type="InterPro" id="IPR051794">
    <property type="entry name" value="PG_Endopeptidase_C40"/>
</dbReference>
<feature type="signal peptide" evidence="5">
    <location>
        <begin position="1"/>
        <end position="30"/>
    </location>
</feature>
<organism evidence="7 8">
    <name type="scientific">Streptomyces achromogenes</name>
    <dbReference type="NCBI Taxonomy" id="67255"/>
    <lineage>
        <taxon>Bacteria</taxon>
        <taxon>Bacillati</taxon>
        <taxon>Actinomycetota</taxon>
        <taxon>Actinomycetes</taxon>
        <taxon>Kitasatosporales</taxon>
        <taxon>Streptomycetaceae</taxon>
        <taxon>Streptomyces</taxon>
    </lineage>
</organism>
<evidence type="ECO:0000259" key="6">
    <source>
        <dbReference type="PROSITE" id="PS51935"/>
    </source>
</evidence>
<gene>
    <name evidence="7" type="ORF">QFZ56_000402</name>
</gene>
<protein>
    <submittedName>
        <fullName evidence="7">Cell wall-associated NlpC family hydrolase</fullName>
    </submittedName>
</protein>